<reference evidence="6 7" key="1">
    <citation type="submission" date="2019-07" db="EMBL/GenBank/DDBJ databases">
        <title>complete genome sequencing of Ornithinimicrobium sp. H23M54.</title>
        <authorList>
            <person name="Bae J.-W."/>
            <person name="Lee S.-Y."/>
        </authorList>
    </citation>
    <scope>NUCLEOTIDE SEQUENCE [LARGE SCALE GENOMIC DNA]</scope>
    <source>
        <strain evidence="6 7">H23M54</strain>
    </source>
</reference>
<dbReference type="RefSeq" id="WP_143782446.1">
    <property type="nucleotide sequence ID" value="NZ_CP041616.1"/>
</dbReference>
<dbReference type="NCBIfam" id="TIGR00502">
    <property type="entry name" value="nagB"/>
    <property type="match status" value="1"/>
</dbReference>
<name>A0A516G8B8_9MICO</name>
<comment type="function">
    <text evidence="4">Catalyzes the reversible isomerization-deamination of glucosamine 6-phosphate (GlcN6P) to form fructose 6-phosphate (Fru6P) and ammonium ion.</text>
</comment>
<dbReference type="OrthoDB" id="9791139at2"/>
<gene>
    <name evidence="4 6" type="primary">nagB</name>
    <name evidence="6" type="ORF">FNH13_04930</name>
</gene>
<dbReference type="InterPro" id="IPR006148">
    <property type="entry name" value="Glc/Gal-6P_isomerase"/>
</dbReference>
<dbReference type="GO" id="GO:0004342">
    <property type="term" value="F:glucosamine-6-phosphate deaminase activity"/>
    <property type="evidence" value="ECO:0007669"/>
    <property type="project" value="UniProtKB-UniRule"/>
</dbReference>
<feature type="active site" description="Proton acceptor; for enolization step" evidence="4">
    <location>
        <position position="67"/>
    </location>
</feature>
<dbReference type="GO" id="GO:0019262">
    <property type="term" value="P:N-acetylneuraminate catabolic process"/>
    <property type="evidence" value="ECO:0007669"/>
    <property type="project" value="UniProtKB-UniRule"/>
</dbReference>
<accession>A0A516G8B8</accession>
<dbReference type="KEGG" id="orz:FNH13_04930"/>
<comment type="catalytic activity">
    <reaction evidence="1 4">
        <text>alpha-D-glucosamine 6-phosphate + H2O = beta-D-fructose 6-phosphate + NH4(+)</text>
        <dbReference type="Rhea" id="RHEA:12172"/>
        <dbReference type="ChEBI" id="CHEBI:15377"/>
        <dbReference type="ChEBI" id="CHEBI:28938"/>
        <dbReference type="ChEBI" id="CHEBI:57634"/>
        <dbReference type="ChEBI" id="CHEBI:75989"/>
        <dbReference type="EC" id="3.5.99.6"/>
    </reaction>
</comment>
<dbReference type="HAMAP" id="MF_01241">
    <property type="entry name" value="GlcN6P_deamin"/>
    <property type="match status" value="1"/>
</dbReference>
<evidence type="ECO:0000256" key="1">
    <source>
        <dbReference type="ARBA" id="ARBA00000644"/>
    </source>
</evidence>
<dbReference type="AlphaFoldDB" id="A0A516G8B8"/>
<dbReference type="InterPro" id="IPR018321">
    <property type="entry name" value="Glucosamine6P_isomerase_CS"/>
</dbReference>
<dbReference type="InterPro" id="IPR037171">
    <property type="entry name" value="NagB/RpiA_transferase-like"/>
</dbReference>
<dbReference type="PANTHER" id="PTHR11280:SF5">
    <property type="entry name" value="GLUCOSAMINE-6-PHOSPHATE ISOMERASE"/>
    <property type="match status" value="1"/>
</dbReference>
<dbReference type="InterPro" id="IPR004547">
    <property type="entry name" value="Glucosamine6P_isomerase"/>
</dbReference>
<feature type="active site" description="For ring-opening step" evidence="4">
    <location>
        <position position="143"/>
    </location>
</feature>
<feature type="site" description="Part of the allosteric site" evidence="4">
    <location>
        <position position="155"/>
    </location>
</feature>
<comment type="similarity">
    <text evidence="4">Belongs to the glucosamine/galactosamine-6-phosphate isomerase family. NagB subfamily.</text>
</comment>
<dbReference type="UniPathway" id="UPA00629">
    <property type="reaction ID" value="UER00684"/>
</dbReference>
<dbReference type="GO" id="GO:0005975">
    <property type="term" value="P:carbohydrate metabolic process"/>
    <property type="evidence" value="ECO:0007669"/>
    <property type="project" value="InterPro"/>
</dbReference>
<organism evidence="6 7">
    <name type="scientific">Ornithinimicrobium ciconiae</name>
    <dbReference type="NCBI Taxonomy" id="2594265"/>
    <lineage>
        <taxon>Bacteria</taxon>
        <taxon>Bacillati</taxon>
        <taxon>Actinomycetota</taxon>
        <taxon>Actinomycetes</taxon>
        <taxon>Micrococcales</taxon>
        <taxon>Ornithinimicrobiaceae</taxon>
        <taxon>Ornithinimicrobium</taxon>
    </lineage>
</organism>
<dbReference type="EMBL" id="CP041616">
    <property type="protein sequence ID" value="QDO87769.1"/>
    <property type="molecule type" value="Genomic_DNA"/>
</dbReference>
<dbReference type="CDD" id="cd01399">
    <property type="entry name" value="GlcN6P_deaminase"/>
    <property type="match status" value="1"/>
</dbReference>
<feature type="domain" description="Glucosamine/galactosamine-6-phosphate isomerase" evidence="5">
    <location>
        <begin position="17"/>
        <end position="225"/>
    </location>
</feature>
<evidence type="ECO:0000259" key="5">
    <source>
        <dbReference type="Pfam" id="PF01182"/>
    </source>
</evidence>
<keyword evidence="4" id="KW-0021">Allosteric enzyme</keyword>
<sequence>MEVVILPDEDRVGLAGAEAIAQHVARRPDAVLGLATGSSPLRVYRELGQQVTRGELSLAQCRAFLLDEYVGLAADHPEGYRAVIEREFVQLVDIDPANVRGPDGLAHDLSAACLAYEQAIADAGGVDVQLLGVGSDGHIAFNEPGSSLASRTRIKTLTALTRQDNARFFGGEVEAVPAHCLTQGVGTILQARHLVLVALGEGKAHAVQQLVEGPVSAVCPASVLQLHPHVTVLLDEAAASRLELRDYYRETFSGKPAWQGF</sequence>
<keyword evidence="2 4" id="KW-0378">Hydrolase</keyword>
<evidence type="ECO:0000256" key="4">
    <source>
        <dbReference type="HAMAP-Rule" id="MF_01241"/>
    </source>
</evidence>
<comment type="caution">
    <text evidence="4">Lacks conserved residue(s) required for the propagation of feature annotation.</text>
</comment>
<dbReference type="PROSITE" id="PS01161">
    <property type="entry name" value="GLC_GALNAC_ISOMERASE"/>
    <property type="match status" value="1"/>
</dbReference>
<evidence type="ECO:0000313" key="6">
    <source>
        <dbReference type="EMBL" id="QDO87769.1"/>
    </source>
</evidence>
<keyword evidence="3 4" id="KW-0119">Carbohydrate metabolism</keyword>
<comment type="pathway">
    <text evidence="4">Amino-sugar metabolism; N-acetylneuraminate degradation; D-fructose 6-phosphate from N-acetylneuraminate: step 5/5.</text>
</comment>
<dbReference type="GO" id="GO:0005737">
    <property type="term" value="C:cytoplasm"/>
    <property type="evidence" value="ECO:0007669"/>
    <property type="project" value="TreeGrafter"/>
</dbReference>
<dbReference type="NCBIfam" id="NF001684">
    <property type="entry name" value="PRK00443.1-4"/>
    <property type="match status" value="1"/>
</dbReference>
<keyword evidence="7" id="KW-1185">Reference proteome</keyword>
<dbReference type="Pfam" id="PF01182">
    <property type="entry name" value="Glucosamine_iso"/>
    <property type="match status" value="1"/>
</dbReference>
<feature type="site" description="Part of the allosteric site" evidence="4">
    <location>
        <position position="146"/>
    </location>
</feature>
<evidence type="ECO:0000256" key="3">
    <source>
        <dbReference type="ARBA" id="ARBA00023277"/>
    </source>
</evidence>
<feature type="site" description="Part of the allosteric site" evidence="4">
    <location>
        <position position="156"/>
    </location>
</feature>
<dbReference type="GO" id="GO:0006046">
    <property type="term" value="P:N-acetylglucosamine catabolic process"/>
    <property type="evidence" value="ECO:0007669"/>
    <property type="project" value="UniProtKB-UniRule"/>
</dbReference>
<feature type="site" description="Part of the allosteric site" evidence="4">
    <location>
        <position position="153"/>
    </location>
</feature>
<comment type="activity regulation">
    <text evidence="4">Allosterically activated by N-acetylglucosamine 6-phosphate (GlcNAc6P).</text>
</comment>
<feature type="active site" description="Proton acceptor; for ring-opening step" evidence="4">
    <location>
        <position position="138"/>
    </location>
</feature>
<dbReference type="Proteomes" id="UP000315395">
    <property type="component" value="Chromosome"/>
</dbReference>
<dbReference type="Gene3D" id="3.40.50.1360">
    <property type="match status" value="1"/>
</dbReference>
<dbReference type="EC" id="3.5.99.6" evidence="4"/>
<evidence type="ECO:0000313" key="7">
    <source>
        <dbReference type="Proteomes" id="UP000315395"/>
    </source>
</evidence>
<feature type="active site" description="For ring-opening step" evidence="4">
    <location>
        <position position="136"/>
    </location>
</feature>
<dbReference type="FunFam" id="3.40.50.1360:FF:000003">
    <property type="entry name" value="Glucosamine-6-phosphate deaminase"/>
    <property type="match status" value="1"/>
</dbReference>
<dbReference type="GO" id="GO:0006043">
    <property type="term" value="P:glucosamine catabolic process"/>
    <property type="evidence" value="ECO:0007669"/>
    <property type="project" value="TreeGrafter"/>
</dbReference>
<dbReference type="SUPFAM" id="SSF100950">
    <property type="entry name" value="NagB/RpiA/CoA transferase-like"/>
    <property type="match status" value="1"/>
</dbReference>
<dbReference type="GO" id="GO:0042802">
    <property type="term" value="F:identical protein binding"/>
    <property type="evidence" value="ECO:0007669"/>
    <property type="project" value="TreeGrafter"/>
</dbReference>
<dbReference type="PANTHER" id="PTHR11280">
    <property type="entry name" value="GLUCOSAMINE-6-PHOSPHATE ISOMERASE"/>
    <property type="match status" value="1"/>
</dbReference>
<evidence type="ECO:0000256" key="2">
    <source>
        <dbReference type="ARBA" id="ARBA00022801"/>
    </source>
</evidence>
<proteinExistence type="inferred from homology"/>
<protein>
    <recommendedName>
        <fullName evidence="4">Glucosamine-6-phosphate deaminase</fullName>
        <ecNumber evidence="4">3.5.99.6</ecNumber>
    </recommendedName>
    <alternativeName>
        <fullName evidence="4">GlcN6P deaminase</fullName>
        <shortName evidence="4">GNPDA</shortName>
    </alternativeName>
    <alternativeName>
        <fullName evidence="4">Glucosamine-6-phosphate isomerase</fullName>
    </alternativeName>
</protein>